<keyword evidence="5" id="KW-1185">Reference proteome</keyword>
<dbReference type="PANTHER" id="PTHR38973">
    <property type="entry name" value="PLASMID PARTITIONING CONTROL PROTEIN-RELATED"/>
    <property type="match status" value="1"/>
</dbReference>
<dbReference type="RefSeq" id="WP_284138786.1">
    <property type="nucleotide sequence ID" value="NZ_JASJUT010000017.1"/>
</dbReference>
<feature type="domain" description="ParB protein family C-terminal" evidence="3">
    <location>
        <begin position="231"/>
        <end position="348"/>
    </location>
</feature>
<dbReference type="InterPro" id="IPR014884">
    <property type="entry name" value="ParB_fam_C"/>
</dbReference>
<dbReference type="PANTHER" id="PTHR38973:SF1">
    <property type="entry name" value="PLASMID PARTITION PROTEIN B"/>
    <property type="match status" value="1"/>
</dbReference>
<evidence type="ECO:0000313" key="4">
    <source>
        <dbReference type="EMBL" id="MDK2598367.1"/>
    </source>
</evidence>
<organism evidence="4 5">
    <name type="scientific">Pseudoalteromonas obscura</name>
    <dbReference type="NCBI Taxonomy" id="3048491"/>
    <lineage>
        <taxon>Bacteria</taxon>
        <taxon>Pseudomonadati</taxon>
        <taxon>Pseudomonadota</taxon>
        <taxon>Gammaproteobacteria</taxon>
        <taxon>Alteromonadales</taxon>
        <taxon>Pseudoalteromonadaceae</taxon>
        <taxon>Pseudoalteromonas</taxon>
    </lineage>
</organism>
<dbReference type="Proteomes" id="UP001231915">
    <property type="component" value="Unassembled WGS sequence"/>
</dbReference>
<protein>
    <submittedName>
        <fullName evidence="4">ParB family protein</fullName>
    </submittedName>
</protein>
<dbReference type="Gene3D" id="1.10.10.2830">
    <property type="match status" value="1"/>
</dbReference>
<dbReference type="CDD" id="cd16394">
    <property type="entry name" value="sopB_N"/>
    <property type="match status" value="1"/>
</dbReference>
<proteinExistence type="predicted"/>
<sequence>MAKRRGEINPLGNTFGSHEAEKRDAKSRIPNLFKQLSSQIEISGEDVTGYLKQHFGVESIGKTSHWQLASGQQASFTEMVLDHTQLKNDTEVNFDINGREQALLNEESVADLDSLTYQQFHPAVARYKNGKIEILDGSRRRAWFLFHKHDGYRVLVTRDELALDDAKNLAKQLQSAKEHNLFEIGQQCLTMQKHNPTLKQADLAKLHNCSQAKICRALKAASVDIRLIQLYPIAGELSIADYDLLFKVMSRYQDTLNDEIIRIQELLAVQLDGVEVHEHKEIISQTLKASLSSERPNKPPVVTSTLRHFESKDMFARKKESNRAVSFEFGRIKKDVLKEIESSVQAILAQHYRD</sequence>
<accession>A0ABT7ETJ6</accession>
<feature type="region of interest" description="Disordered" evidence="2">
    <location>
        <begin position="1"/>
        <end position="24"/>
    </location>
</feature>
<reference evidence="4 5" key="1">
    <citation type="submission" date="2023-05" db="EMBL/GenBank/DDBJ databases">
        <title>Pseudoalteromonas ardens sp. nov., Pseudoalteromonas obscura sp. nov., and Pseudoalteromonas umbrosa sp. nov., isolated from the coral Montipora capitata.</title>
        <authorList>
            <person name="Thomas E.M."/>
            <person name="Smith E.M."/>
            <person name="Papke E."/>
            <person name="Shlafstein M.D."/>
            <person name="Oline D.K."/>
            <person name="Videau P."/>
            <person name="Saw J.H."/>
            <person name="Strangman W.K."/>
            <person name="Ushijima B."/>
        </authorList>
    </citation>
    <scope>NUCLEOTIDE SEQUENCE [LARGE SCALE GENOMIC DNA]</scope>
    <source>
        <strain evidence="4 5">P94</strain>
    </source>
</reference>
<evidence type="ECO:0000259" key="3">
    <source>
        <dbReference type="Pfam" id="PF08775"/>
    </source>
</evidence>
<gene>
    <name evidence="4" type="ORF">QNM18_25255</name>
</gene>
<dbReference type="EMBL" id="JASJUT010000017">
    <property type="protein sequence ID" value="MDK2598367.1"/>
    <property type="molecule type" value="Genomic_DNA"/>
</dbReference>
<evidence type="ECO:0000256" key="2">
    <source>
        <dbReference type="SAM" id="MobiDB-lite"/>
    </source>
</evidence>
<keyword evidence="1" id="KW-0238">DNA-binding</keyword>
<comment type="caution">
    <text evidence="4">The sequence shown here is derived from an EMBL/GenBank/DDBJ whole genome shotgun (WGS) entry which is preliminary data.</text>
</comment>
<dbReference type="Pfam" id="PF08775">
    <property type="entry name" value="ParB"/>
    <property type="match status" value="1"/>
</dbReference>
<evidence type="ECO:0000256" key="1">
    <source>
        <dbReference type="ARBA" id="ARBA00023125"/>
    </source>
</evidence>
<evidence type="ECO:0000313" key="5">
    <source>
        <dbReference type="Proteomes" id="UP001231915"/>
    </source>
</evidence>
<name>A0ABT7ETJ6_9GAMM</name>